<evidence type="ECO:0000259" key="1">
    <source>
        <dbReference type="Pfam" id="PF04717"/>
    </source>
</evidence>
<dbReference type="InterPro" id="IPR006531">
    <property type="entry name" value="Gp5/Vgr_OB"/>
</dbReference>
<reference evidence="2" key="1">
    <citation type="submission" date="2021-06" db="EMBL/GenBank/DDBJ databases">
        <title>Paracoccus bacterium XHP0099 sp. nov., isolated from the surface waters of the Yellow Sea.</title>
        <authorList>
            <person name="Xue H."/>
            <person name="Zhang D."/>
        </authorList>
    </citation>
    <scope>NUCLEOTIDE SEQUENCE</scope>
    <source>
        <strain evidence="2">XHP0099</strain>
    </source>
</reference>
<proteinExistence type="predicted"/>
<dbReference type="Pfam" id="PF04717">
    <property type="entry name" value="Phage_base_V"/>
    <property type="match status" value="1"/>
</dbReference>
<dbReference type="EMBL" id="JAHKNG010000011">
    <property type="protein sequence ID" value="MBU3030119.1"/>
    <property type="molecule type" value="Genomic_DNA"/>
</dbReference>
<sequence>MPASPLENCDGVLGVTIKLDGAPISSETQVALVDVRKAVGTIPEARVEVPVFEMLADDAAELDGNSISLGAQITIAAFYGDGAEQELFSGVIMAVRLRVDGRSGPRLELTCRDKAMALLELRNSLAYVDQKDSDAMSAVIGDAGLEADVEASTGDALTQLRFAVSDWDFLNILADRNGQMVIVDGGKISIRAPDTSAAAPLKITFGLDVIELDVSVDAQRAIGAAEISAWDSQQQQALTGSGGALPAISLGNKTSDAIAEVLGARTRRTSTAGEFASADLERMAKARLARSALAAVHGSCLFQGSGAIAPGDMLEIGGVGAMFSGTGYVSGVQHHISDGNWTTETRLGLSPSWATDRSGADAPAAAGITAPHMGLQIGKVLTIAEDPDGKQRIKVKLPMIGDPAAEIWARYGQPYASGSAGIQFMPETDDEVVVGFLSADPNSAIVLGSLHNGQATQAIAPEAENKLKGIITRENLRVDFDDDKKILKLSTPGGHAITMDDDAKELKLEDMNGNSITFSTSGIAMASDKDISITATGKVDVTATQDATLKGMNVTCNGDTGFTGKGGATAELSAGGQTTVKGAMVMIN</sequence>
<dbReference type="Proteomes" id="UP001166191">
    <property type="component" value="Unassembled WGS sequence"/>
</dbReference>
<comment type="caution">
    <text evidence="2">The sequence shown here is derived from an EMBL/GenBank/DDBJ whole genome shotgun (WGS) entry which is preliminary data.</text>
</comment>
<name>A0ABS6AHP4_9RHOB</name>
<evidence type="ECO:0000313" key="3">
    <source>
        <dbReference type="Proteomes" id="UP001166191"/>
    </source>
</evidence>
<dbReference type="RefSeq" id="WP_216032801.1">
    <property type="nucleotide sequence ID" value="NZ_JAHKNG010000011.1"/>
</dbReference>
<keyword evidence="3" id="KW-1185">Reference proteome</keyword>
<organism evidence="2 3">
    <name type="scientific">Paracoccus marinaquae</name>
    <dbReference type="NCBI Taxonomy" id="2841926"/>
    <lineage>
        <taxon>Bacteria</taxon>
        <taxon>Pseudomonadati</taxon>
        <taxon>Pseudomonadota</taxon>
        <taxon>Alphaproteobacteria</taxon>
        <taxon>Rhodobacterales</taxon>
        <taxon>Paracoccaceae</taxon>
        <taxon>Paracoccus</taxon>
    </lineage>
</organism>
<feature type="domain" description="Gp5/Type VI secretion system Vgr protein OB-fold" evidence="1">
    <location>
        <begin position="377"/>
        <end position="451"/>
    </location>
</feature>
<protein>
    <submittedName>
        <fullName evidence="2">Rhs element Vgr protein</fullName>
    </submittedName>
</protein>
<accession>A0ABS6AHP4</accession>
<gene>
    <name evidence="2" type="ORF">KNW02_08305</name>
</gene>
<evidence type="ECO:0000313" key="2">
    <source>
        <dbReference type="EMBL" id="MBU3030119.1"/>
    </source>
</evidence>